<gene>
    <name evidence="2" type="ORF">NCTC11012_02908</name>
</gene>
<accession>A0A378QUT3</accession>
<dbReference type="EMBL" id="UGQF01000001">
    <property type="protein sequence ID" value="STZ04625.1"/>
    <property type="molecule type" value="Genomic_DNA"/>
</dbReference>
<reference evidence="2 3" key="1">
    <citation type="submission" date="2018-06" db="EMBL/GenBank/DDBJ databases">
        <authorList>
            <consortium name="Pathogen Informatics"/>
            <person name="Doyle S."/>
        </authorList>
    </citation>
    <scope>NUCLEOTIDE SEQUENCE [LARGE SCALE GENOMIC DNA]</scope>
    <source>
        <strain evidence="2 3">NCTC11012</strain>
    </source>
</reference>
<sequence length="99" mass="11275">MKNGQILFFIVKSLVDILISAADFSLKNVRFPLFFIANTKVQHALKRYNLDFHKLAFFFGKASVNRFDKVIGQLLNVGLGTAFVIFAGFFVFDQFFDVA</sequence>
<dbReference type="AlphaFoldDB" id="A0A378QUT3"/>
<evidence type="ECO:0000313" key="3">
    <source>
        <dbReference type="Proteomes" id="UP000254618"/>
    </source>
</evidence>
<keyword evidence="1" id="KW-0472">Membrane</keyword>
<evidence type="ECO:0000256" key="1">
    <source>
        <dbReference type="SAM" id="Phobius"/>
    </source>
</evidence>
<keyword evidence="1" id="KW-0812">Transmembrane</keyword>
<proteinExistence type="predicted"/>
<name>A0A378QUT3_9GAMM</name>
<keyword evidence="1" id="KW-1133">Transmembrane helix</keyword>
<evidence type="ECO:0000313" key="2">
    <source>
        <dbReference type="EMBL" id="STZ04625.1"/>
    </source>
</evidence>
<organism evidence="2 3">
    <name type="scientific">Moraxella equi</name>
    <dbReference type="NCBI Taxonomy" id="60442"/>
    <lineage>
        <taxon>Bacteria</taxon>
        <taxon>Pseudomonadati</taxon>
        <taxon>Pseudomonadota</taxon>
        <taxon>Gammaproteobacteria</taxon>
        <taxon>Moraxellales</taxon>
        <taxon>Moraxellaceae</taxon>
        <taxon>Moraxella</taxon>
    </lineage>
</organism>
<dbReference type="Proteomes" id="UP000254618">
    <property type="component" value="Unassembled WGS sequence"/>
</dbReference>
<feature type="transmembrane region" description="Helical" evidence="1">
    <location>
        <begin position="74"/>
        <end position="92"/>
    </location>
</feature>
<protein>
    <submittedName>
        <fullName evidence="2">Uncharacterized protein</fullName>
    </submittedName>
</protein>